<reference evidence="1" key="2">
    <citation type="journal article" date="2021" name="Microbiome">
        <title>Successional dynamics and alternative stable states in a saline activated sludge microbial community over 9 years.</title>
        <authorList>
            <person name="Wang Y."/>
            <person name="Ye J."/>
            <person name="Ju F."/>
            <person name="Liu L."/>
            <person name="Boyd J.A."/>
            <person name="Deng Y."/>
            <person name="Parks D.H."/>
            <person name="Jiang X."/>
            <person name="Yin X."/>
            <person name="Woodcroft B.J."/>
            <person name="Tyson G.W."/>
            <person name="Hugenholtz P."/>
            <person name="Polz M.F."/>
            <person name="Zhang T."/>
        </authorList>
    </citation>
    <scope>NUCLEOTIDE SEQUENCE</scope>
    <source>
        <strain evidence="1">HKST-UBA10</strain>
    </source>
</reference>
<name>A0A955L3I7_9BACT</name>
<evidence type="ECO:0000313" key="1">
    <source>
        <dbReference type="EMBL" id="MCA9382220.1"/>
    </source>
</evidence>
<protein>
    <submittedName>
        <fullName evidence="1">Uncharacterized protein</fullName>
    </submittedName>
</protein>
<dbReference type="Proteomes" id="UP000782843">
    <property type="component" value="Unassembled WGS sequence"/>
</dbReference>
<organism evidence="1 2">
    <name type="scientific">Candidatus Dojkabacteria bacterium</name>
    <dbReference type="NCBI Taxonomy" id="2099670"/>
    <lineage>
        <taxon>Bacteria</taxon>
        <taxon>Candidatus Dojkabacteria</taxon>
    </lineage>
</organism>
<evidence type="ECO:0000313" key="2">
    <source>
        <dbReference type="Proteomes" id="UP000782843"/>
    </source>
</evidence>
<reference evidence="1" key="1">
    <citation type="submission" date="2020-04" db="EMBL/GenBank/DDBJ databases">
        <authorList>
            <person name="Zhang T."/>
        </authorList>
    </citation>
    <scope>NUCLEOTIDE SEQUENCE</scope>
    <source>
        <strain evidence="1">HKST-UBA10</strain>
    </source>
</reference>
<dbReference type="EMBL" id="JAGQLG010000085">
    <property type="protein sequence ID" value="MCA9382220.1"/>
    <property type="molecule type" value="Genomic_DNA"/>
</dbReference>
<gene>
    <name evidence="1" type="ORF">KC660_02315</name>
</gene>
<accession>A0A955L3I7</accession>
<dbReference type="AlphaFoldDB" id="A0A955L3I7"/>
<proteinExistence type="predicted"/>
<sequence length="152" mass="16712">MTTPEYTKRLSLVRGIDHQGITVAHKVFGLEPNCEDQLFINAVVGVIGQIETECASLQTGIRGKDRKLKISIRREILLDLINGHVSNGNLVLGEQQPETLANSGARFLATLERDAAIDGRSVRDFLEIRLPKGQIHMSDSISHAVEVSSQVE</sequence>
<comment type="caution">
    <text evidence="1">The sequence shown here is derived from an EMBL/GenBank/DDBJ whole genome shotgun (WGS) entry which is preliminary data.</text>
</comment>